<dbReference type="InterPro" id="IPR036097">
    <property type="entry name" value="HisK_dim/P_sf"/>
</dbReference>
<evidence type="ECO:0000256" key="2">
    <source>
        <dbReference type="ARBA" id="ARBA00004370"/>
    </source>
</evidence>
<evidence type="ECO:0000256" key="9">
    <source>
        <dbReference type="ARBA" id="ARBA00023012"/>
    </source>
</evidence>
<feature type="domain" description="Histidine kinase" evidence="11">
    <location>
        <begin position="276"/>
        <end position="491"/>
    </location>
</feature>
<reference evidence="14" key="1">
    <citation type="journal article" date="2019" name="Int. J. Syst. Evol. Microbiol.">
        <title>The Global Catalogue of Microorganisms (GCM) 10K type strain sequencing project: providing services to taxonomists for standard genome sequencing and annotation.</title>
        <authorList>
            <consortium name="The Broad Institute Genomics Platform"/>
            <consortium name="The Broad Institute Genome Sequencing Center for Infectious Disease"/>
            <person name="Wu L."/>
            <person name="Ma J."/>
        </authorList>
    </citation>
    <scope>NUCLEOTIDE SEQUENCE [LARGE SCALE GENOMIC DNA]</scope>
    <source>
        <strain evidence="14">KCTC 52490</strain>
    </source>
</reference>
<dbReference type="PROSITE" id="PS50885">
    <property type="entry name" value="HAMP"/>
    <property type="match status" value="1"/>
</dbReference>
<gene>
    <name evidence="13" type="ORF">ACFS25_27890</name>
</gene>
<evidence type="ECO:0000256" key="1">
    <source>
        <dbReference type="ARBA" id="ARBA00000085"/>
    </source>
</evidence>
<dbReference type="PROSITE" id="PS50109">
    <property type="entry name" value="HIS_KIN"/>
    <property type="match status" value="1"/>
</dbReference>
<evidence type="ECO:0000259" key="11">
    <source>
        <dbReference type="PROSITE" id="PS50109"/>
    </source>
</evidence>
<dbReference type="CDD" id="cd06225">
    <property type="entry name" value="HAMP"/>
    <property type="match status" value="1"/>
</dbReference>
<evidence type="ECO:0000256" key="3">
    <source>
        <dbReference type="ARBA" id="ARBA00012438"/>
    </source>
</evidence>
<evidence type="ECO:0000259" key="12">
    <source>
        <dbReference type="PROSITE" id="PS50885"/>
    </source>
</evidence>
<keyword evidence="10" id="KW-0812">Transmembrane</keyword>
<dbReference type="SMART" id="SM00388">
    <property type="entry name" value="HisKA"/>
    <property type="match status" value="1"/>
</dbReference>
<dbReference type="Gene3D" id="3.30.565.10">
    <property type="entry name" value="Histidine kinase-like ATPase, C-terminal domain"/>
    <property type="match status" value="1"/>
</dbReference>
<feature type="transmembrane region" description="Helical" evidence="10">
    <location>
        <begin position="193"/>
        <end position="211"/>
    </location>
</feature>
<evidence type="ECO:0000256" key="4">
    <source>
        <dbReference type="ARBA" id="ARBA00022553"/>
    </source>
</evidence>
<dbReference type="InterPro" id="IPR003594">
    <property type="entry name" value="HATPase_dom"/>
</dbReference>
<sequence>MNNKSNLIKLFPATYGRLAGLLSVLMILLVAGYSLLSGYIAIRYFKASHQRLNREVATHIAKFSEPFVGMNQVNHQATERIFFNAMVTNPSAEVYLLDTTGRIIVYQAPTGKIKRHQVNLAPIRQFIQTQGLVFIQGDNPRQATSQQVFSAAQVQDKGHLLGYVYVVLLGESYGTTLVQLFKDYSIEWGLKTTLFMLLAALAVGFVVFTLLTRDLTRIIRTVMHFRDGDLTARTQLPPTSDLVPLANAFNTMADQLARSLAQLQTSEKLRRDLVANVSHDLRSPITSIRGFAETLDMDASLNPTQKQYVGAILQSTARLTKRINELFELSKLEAKERKPEKEPFLLADLLTETYTNFHLIAKQKQLAFTCLNCELPSVCYADINMIEHVLQNLVENAIHYSPEAGYVRIQLASTDQYATVSVINSVSTLPEAIVDYLTQINRIENAHGSVRPPNSGLGLAIVLKILSLHDSHLQVTHLSETEICFSFDILSYATSSPQISSKLLNK</sequence>
<dbReference type="InterPro" id="IPR003660">
    <property type="entry name" value="HAMP_dom"/>
</dbReference>
<keyword evidence="10" id="KW-1133">Transmembrane helix</keyword>
<feature type="domain" description="HAMP" evidence="12">
    <location>
        <begin position="209"/>
        <end position="261"/>
    </location>
</feature>
<dbReference type="CDD" id="cd00075">
    <property type="entry name" value="HATPase"/>
    <property type="match status" value="1"/>
</dbReference>
<keyword evidence="7 13" id="KW-0418">Kinase</keyword>
<comment type="subcellular location">
    <subcellularLocation>
        <location evidence="2">Membrane</location>
    </subcellularLocation>
</comment>
<dbReference type="Pfam" id="PF00672">
    <property type="entry name" value="HAMP"/>
    <property type="match status" value="1"/>
</dbReference>
<dbReference type="Pfam" id="PF00512">
    <property type="entry name" value="HisKA"/>
    <property type="match status" value="1"/>
</dbReference>
<keyword evidence="6" id="KW-0547">Nucleotide-binding</keyword>
<dbReference type="Proteomes" id="UP001597512">
    <property type="component" value="Unassembled WGS sequence"/>
</dbReference>
<dbReference type="EC" id="2.7.13.3" evidence="3"/>
<evidence type="ECO:0000313" key="13">
    <source>
        <dbReference type="EMBL" id="MFD2937625.1"/>
    </source>
</evidence>
<dbReference type="Gene3D" id="1.10.287.130">
    <property type="match status" value="1"/>
</dbReference>
<dbReference type="RefSeq" id="WP_381507889.1">
    <property type="nucleotide sequence ID" value="NZ_JBHUOM010000042.1"/>
</dbReference>
<name>A0ABW6ATQ8_9BACT</name>
<dbReference type="CDD" id="cd00082">
    <property type="entry name" value="HisKA"/>
    <property type="match status" value="1"/>
</dbReference>
<evidence type="ECO:0000256" key="7">
    <source>
        <dbReference type="ARBA" id="ARBA00022777"/>
    </source>
</evidence>
<comment type="catalytic activity">
    <reaction evidence="1">
        <text>ATP + protein L-histidine = ADP + protein N-phospho-L-histidine.</text>
        <dbReference type="EC" id="2.7.13.3"/>
    </reaction>
</comment>
<keyword evidence="8" id="KW-0067">ATP-binding</keyword>
<protein>
    <recommendedName>
        <fullName evidence="3">histidine kinase</fullName>
        <ecNumber evidence="3">2.7.13.3</ecNumber>
    </recommendedName>
</protein>
<dbReference type="GO" id="GO:0016301">
    <property type="term" value="F:kinase activity"/>
    <property type="evidence" value="ECO:0007669"/>
    <property type="project" value="UniProtKB-KW"/>
</dbReference>
<keyword evidence="4" id="KW-0597">Phosphoprotein</keyword>
<evidence type="ECO:0000256" key="8">
    <source>
        <dbReference type="ARBA" id="ARBA00022840"/>
    </source>
</evidence>
<evidence type="ECO:0000256" key="10">
    <source>
        <dbReference type="SAM" id="Phobius"/>
    </source>
</evidence>
<evidence type="ECO:0000256" key="5">
    <source>
        <dbReference type="ARBA" id="ARBA00022679"/>
    </source>
</evidence>
<accession>A0ABW6ATQ8</accession>
<feature type="transmembrane region" description="Helical" evidence="10">
    <location>
        <begin position="160"/>
        <end position="181"/>
    </location>
</feature>
<dbReference type="PANTHER" id="PTHR42878:SF7">
    <property type="entry name" value="SENSOR HISTIDINE KINASE GLRK"/>
    <property type="match status" value="1"/>
</dbReference>
<keyword evidence="10" id="KW-0472">Membrane</keyword>
<evidence type="ECO:0000313" key="14">
    <source>
        <dbReference type="Proteomes" id="UP001597512"/>
    </source>
</evidence>
<dbReference type="InterPro" id="IPR005467">
    <property type="entry name" value="His_kinase_dom"/>
</dbReference>
<dbReference type="SUPFAM" id="SSF55874">
    <property type="entry name" value="ATPase domain of HSP90 chaperone/DNA topoisomerase II/histidine kinase"/>
    <property type="match status" value="1"/>
</dbReference>
<dbReference type="InterPro" id="IPR050351">
    <property type="entry name" value="BphY/WalK/GraS-like"/>
</dbReference>
<dbReference type="SMART" id="SM00304">
    <property type="entry name" value="HAMP"/>
    <property type="match status" value="1"/>
</dbReference>
<dbReference type="Pfam" id="PF02518">
    <property type="entry name" value="HATPase_c"/>
    <property type="match status" value="1"/>
</dbReference>
<comment type="caution">
    <text evidence="13">The sequence shown here is derived from an EMBL/GenBank/DDBJ whole genome shotgun (WGS) entry which is preliminary data.</text>
</comment>
<dbReference type="SUPFAM" id="SSF47384">
    <property type="entry name" value="Homodimeric domain of signal transducing histidine kinase"/>
    <property type="match status" value="1"/>
</dbReference>
<feature type="transmembrane region" description="Helical" evidence="10">
    <location>
        <begin position="20"/>
        <end position="42"/>
    </location>
</feature>
<organism evidence="13 14">
    <name type="scientific">Spirosoma flavum</name>
    <dbReference type="NCBI Taxonomy" id="2048557"/>
    <lineage>
        <taxon>Bacteria</taxon>
        <taxon>Pseudomonadati</taxon>
        <taxon>Bacteroidota</taxon>
        <taxon>Cytophagia</taxon>
        <taxon>Cytophagales</taxon>
        <taxon>Cytophagaceae</taxon>
        <taxon>Spirosoma</taxon>
    </lineage>
</organism>
<proteinExistence type="predicted"/>
<dbReference type="InterPro" id="IPR003661">
    <property type="entry name" value="HisK_dim/P_dom"/>
</dbReference>
<evidence type="ECO:0000256" key="6">
    <source>
        <dbReference type="ARBA" id="ARBA00022741"/>
    </source>
</evidence>
<dbReference type="EMBL" id="JBHUOM010000042">
    <property type="protein sequence ID" value="MFD2937625.1"/>
    <property type="molecule type" value="Genomic_DNA"/>
</dbReference>
<dbReference type="PANTHER" id="PTHR42878">
    <property type="entry name" value="TWO-COMPONENT HISTIDINE KINASE"/>
    <property type="match status" value="1"/>
</dbReference>
<dbReference type="SMART" id="SM00387">
    <property type="entry name" value="HATPase_c"/>
    <property type="match status" value="1"/>
</dbReference>
<keyword evidence="14" id="KW-1185">Reference proteome</keyword>
<dbReference type="Gene3D" id="6.10.340.10">
    <property type="match status" value="1"/>
</dbReference>
<keyword evidence="5" id="KW-0808">Transferase</keyword>
<keyword evidence="9" id="KW-0902">Two-component regulatory system</keyword>
<dbReference type="InterPro" id="IPR036890">
    <property type="entry name" value="HATPase_C_sf"/>
</dbReference>